<keyword evidence="4 6" id="KW-0472">Membrane</keyword>
<dbReference type="Pfam" id="PF06271">
    <property type="entry name" value="RDD"/>
    <property type="match status" value="1"/>
</dbReference>
<gene>
    <name evidence="8" type="ORF">NCTC10289_00545</name>
</gene>
<proteinExistence type="predicted"/>
<feature type="domain" description="RDD" evidence="7">
    <location>
        <begin position="133"/>
        <end position="263"/>
    </location>
</feature>
<feature type="transmembrane region" description="Helical" evidence="6">
    <location>
        <begin position="222"/>
        <end position="245"/>
    </location>
</feature>
<feature type="compositionally biased region" description="Low complexity" evidence="5">
    <location>
        <begin position="95"/>
        <end position="112"/>
    </location>
</feature>
<evidence type="ECO:0000313" key="9">
    <source>
        <dbReference type="Proteomes" id="UP000254287"/>
    </source>
</evidence>
<dbReference type="RefSeq" id="WP_115021237.1">
    <property type="nucleotide sequence ID" value="NZ_CP069533.1"/>
</dbReference>
<feature type="transmembrane region" description="Helical" evidence="6">
    <location>
        <begin position="139"/>
        <end position="161"/>
    </location>
</feature>
<name>A0A376CU32_9CORY</name>
<dbReference type="EMBL" id="UFXP01000001">
    <property type="protein sequence ID" value="STC74994.1"/>
    <property type="molecule type" value="Genomic_DNA"/>
</dbReference>
<keyword evidence="3 6" id="KW-1133">Transmembrane helix</keyword>
<feature type="region of interest" description="Disordered" evidence="5">
    <location>
        <begin position="88"/>
        <end position="133"/>
    </location>
</feature>
<dbReference type="InterPro" id="IPR010432">
    <property type="entry name" value="RDD"/>
</dbReference>
<evidence type="ECO:0000256" key="4">
    <source>
        <dbReference type="ARBA" id="ARBA00023136"/>
    </source>
</evidence>
<keyword evidence="2 6" id="KW-0812">Transmembrane</keyword>
<organism evidence="8 9">
    <name type="scientific">Corynebacterium minutissimum</name>
    <dbReference type="NCBI Taxonomy" id="38301"/>
    <lineage>
        <taxon>Bacteria</taxon>
        <taxon>Bacillati</taxon>
        <taxon>Actinomycetota</taxon>
        <taxon>Actinomycetes</taxon>
        <taxon>Mycobacteriales</taxon>
        <taxon>Corynebacteriaceae</taxon>
        <taxon>Corynebacterium</taxon>
    </lineage>
</organism>
<evidence type="ECO:0000256" key="6">
    <source>
        <dbReference type="SAM" id="Phobius"/>
    </source>
</evidence>
<feature type="transmembrane region" description="Helical" evidence="6">
    <location>
        <begin position="167"/>
        <end position="185"/>
    </location>
</feature>
<evidence type="ECO:0000256" key="5">
    <source>
        <dbReference type="SAM" id="MobiDB-lite"/>
    </source>
</evidence>
<sequence length="269" mass="28979">MLPETPAPNLYTHFTLEPQATSNELGVQLAAADTNLEDIGYIPEDVERQEIAVAARILCEPSSRATYDQGLGSGRQPTWRQLEEFAETGRWRTEAPSTDASSTQASSAESFSPESQPVSIDPSPAPSHDSQRATPGNRVLMAILDYIIAAVVVSAVVSFGLSDPNAHAALVMGASSLFTVAYYLVSEVYLGATPAKLIAGYTVRDVTTHKNLSWQQSIKRNWWRVASLVPLIGPLVAFVGALYVVTTIGPKNALRGQHDIMANAEVVKK</sequence>
<evidence type="ECO:0000313" key="8">
    <source>
        <dbReference type="EMBL" id="STC74994.1"/>
    </source>
</evidence>
<dbReference type="AlphaFoldDB" id="A0A376CU32"/>
<evidence type="ECO:0000256" key="3">
    <source>
        <dbReference type="ARBA" id="ARBA00022989"/>
    </source>
</evidence>
<protein>
    <submittedName>
        <fullName evidence="8">Hypothetical membrane protein</fullName>
    </submittedName>
</protein>
<evidence type="ECO:0000259" key="7">
    <source>
        <dbReference type="Pfam" id="PF06271"/>
    </source>
</evidence>
<accession>A0A376CU32</accession>
<evidence type="ECO:0000256" key="2">
    <source>
        <dbReference type="ARBA" id="ARBA00022692"/>
    </source>
</evidence>
<dbReference type="GO" id="GO:0016020">
    <property type="term" value="C:membrane"/>
    <property type="evidence" value="ECO:0007669"/>
    <property type="project" value="UniProtKB-SubCell"/>
</dbReference>
<dbReference type="Proteomes" id="UP000254287">
    <property type="component" value="Unassembled WGS sequence"/>
</dbReference>
<reference evidence="8 9" key="1">
    <citation type="submission" date="2018-06" db="EMBL/GenBank/DDBJ databases">
        <authorList>
            <consortium name="Pathogen Informatics"/>
            <person name="Doyle S."/>
        </authorList>
    </citation>
    <scope>NUCLEOTIDE SEQUENCE [LARGE SCALE GENOMIC DNA]</scope>
    <source>
        <strain evidence="8 9">NCTC10289</strain>
    </source>
</reference>
<evidence type="ECO:0000256" key="1">
    <source>
        <dbReference type="ARBA" id="ARBA00004141"/>
    </source>
</evidence>
<comment type="subcellular location">
    <subcellularLocation>
        <location evidence="1">Membrane</location>
        <topology evidence="1">Multi-pass membrane protein</topology>
    </subcellularLocation>
</comment>